<reference evidence="2" key="1">
    <citation type="submission" date="2020-12" db="UniProtKB">
        <authorList>
            <consortium name="WormBaseParasite"/>
        </authorList>
    </citation>
    <scope>IDENTIFICATION</scope>
    <source>
        <strain evidence="2">MHco3</strain>
    </source>
</reference>
<accession>A0A7I5EEN1</accession>
<sequence>MLYVLEARLTESRNKLQNMLKSWEKKPKKSEIVQRIGNTKNDDTKNESAEIDGDLAWLSEDMFDRSDNVQFDTDDAIYRTPKPSLLKMPRFYGD</sequence>
<organism evidence="1 2">
    <name type="scientific">Haemonchus contortus</name>
    <name type="common">Barber pole worm</name>
    <dbReference type="NCBI Taxonomy" id="6289"/>
    <lineage>
        <taxon>Eukaryota</taxon>
        <taxon>Metazoa</taxon>
        <taxon>Ecdysozoa</taxon>
        <taxon>Nematoda</taxon>
        <taxon>Chromadorea</taxon>
        <taxon>Rhabditida</taxon>
        <taxon>Rhabditina</taxon>
        <taxon>Rhabditomorpha</taxon>
        <taxon>Strongyloidea</taxon>
        <taxon>Trichostrongylidae</taxon>
        <taxon>Haemonchus</taxon>
    </lineage>
</organism>
<evidence type="ECO:0000313" key="1">
    <source>
        <dbReference type="Proteomes" id="UP000025227"/>
    </source>
</evidence>
<evidence type="ECO:0000313" key="2">
    <source>
        <dbReference type="WBParaSite" id="HCON_00183370-00001"/>
    </source>
</evidence>
<dbReference type="AlphaFoldDB" id="A0A7I5EEN1"/>
<keyword evidence="1" id="KW-1185">Reference proteome</keyword>
<name>A0A7I5EEN1_HAECO</name>
<dbReference type="WBParaSite" id="HCON_00183370-00001">
    <property type="protein sequence ID" value="HCON_00183370-00001"/>
    <property type="gene ID" value="HCON_00183370"/>
</dbReference>
<proteinExistence type="predicted"/>
<protein>
    <submittedName>
        <fullName evidence="2">Rx_N domain-containing protein</fullName>
    </submittedName>
</protein>
<dbReference type="Proteomes" id="UP000025227">
    <property type="component" value="Unplaced"/>
</dbReference>